<sequence>MLGRGNWLILGLAVLAAGIGGIAEHRRQPALSMEDGTDSALIGHAVPALTLPDLDGKLHSLSDYRGQRLLLNFWASWCGPCLDEMPTLNQAQKKFGEKGAIVVGIAMDEPDRVRAFLAAHPVSYPMLVGQLASPSSSEKLGDEDQILPYSVLIDGDGRILATHRGSLSTSRLDRWLAPATGQR</sequence>
<dbReference type="RefSeq" id="WP_377321836.1">
    <property type="nucleotide sequence ID" value="NZ_JBHSNF010000004.1"/>
</dbReference>
<accession>A0ABW0QT38</accession>
<dbReference type="EMBL" id="JBHSNF010000004">
    <property type="protein sequence ID" value="MFC5527305.1"/>
    <property type="molecule type" value="Genomic_DNA"/>
</dbReference>
<dbReference type="Proteomes" id="UP001596114">
    <property type="component" value="Unassembled WGS sequence"/>
</dbReference>
<name>A0ABW0QT38_9GAMM</name>
<protein>
    <submittedName>
        <fullName evidence="3">TlpA family protein disulfide reductase</fullName>
    </submittedName>
</protein>
<evidence type="ECO:0000313" key="3">
    <source>
        <dbReference type="EMBL" id="MFC5527305.1"/>
    </source>
</evidence>
<dbReference type="Gene3D" id="3.40.30.10">
    <property type="entry name" value="Glutaredoxin"/>
    <property type="match status" value="1"/>
</dbReference>
<keyword evidence="1" id="KW-0676">Redox-active center</keyword>
<reference evidence="4" key="1">
    <citation type="journal article" date="2019" name="Int. J. Syst. Evol. Microbiol.">
        <title>The Global Catalogue of Microorganisms (GCM) 10K type strain sequencing project: providing services to taxonomists for standard genome sequencing and annotation.</title>
        <authorList>
            <consortium name="The Broad Institute Genomics Platform"/>
            <consortium name="The Broad Institute Genome Sequencing Center for Infectious Disease"/>
            <person name="Wu L."/>
            <person name="Ma J."/>
        </authorList>
    </citation>
    <scope>NUCLEOTIDE SEQUENCE [LARGE SCALE GENOMIC DNA]</scope>
    <source>
        <strain evidence="4">CGMCC 1.16619</strain>
    </source>
</reference>
<dbReference type="InterPro" id="IPR013766">
    <property type="entry name" value="Thioredoxin_domain"/>
</dbReference>
<evidence type="ECO:0000256" key="1">
    <source>
        <dbReference type="ARBA" id="ARBA00023284"/>
    </source>
</evidence>
<dbReference type="PANTHER" id="PTHR42852">
    <property type="entry name" value="THIOL:DISULFIDE INTERCHANGE PROTEIN DSBE"/>
    <property type="match status" value="1"/>
</dbReference>
<evidence type="ECO:0000259" key="2">
    <source>
        <dbReference type="PROSITE" id="PS51352"/>
    </source>
</evidence>
<dbReference type="SUPFAM" id="SSF52833">
    <property type="entry name" value="Thioredoxin-like"/>
    <property type="match status" value="1"/>
</dbReference>
<evidence type="ECO:0000313" key="4">
    <source>
        <dbReference type="Proteomes" id="UP001596114"/>
    </source>
</evidence>
<gene>
    <name evidence="3" type="ORF">ACFPPA_16310</name>
</gene>
<organism evidence="3 4">
    <name type="scientific">Rhodanobacter ginsengisoli</name>
    <dbReference type="NCBI Taxonomy" id="418646"/>
    <lineage>
        <taxon>Bacteria</taxon>
        <taxon>Pseudomonadati</taxon>
        <taxon>Pseudomonadota</taxon>
        <taxon>Gammaproteobacteria</taxon>
        <taxon>Lysobacterales</taxon>
        <taxon>Rhodanobacteraceae</taxon>
        <taxon>Rhodanobacter</taxon>
    </lineage>
</organism>
<dbReference type="InterPro" id="IPR050553">
    <property type="entry name" value="Thioredoxin_ResA/DsbE_sf"/>
</dbReference>
<feature type="domain" description="Thioredoxin" evidence="2">
    <location>
        <begin position="40"/>
        <end position="181"/>
    </location>
</feature>
<comment type="caution">
    <text evidence="3">The sequence shown here is derived from an EMBL/GenBank/DDBJ whole genome shotgun (WGS) entry which is preliminary data.</text>
</comment>
<dbReference type="PANTHER" id="PTHR42852:SF13">
    <property type="entry name" value="PROTEIN DIPZ"/>
    <property type="match status" value="1"/>
</dbReference>
<dbReference type="PROSITE" id="PS00194">
    <property type="entry name" value="THIOREDOXIN_1"/>
    <property type="match status" value="1"/>
</dbReference>
<dbReference type="InterPro" id="IPR000866">
    <property type="entry name" value="AhpC/TSA"/>
</dbReference>
<dbReference type="PROSITE" id="PS51352">
    <property type="entry name" value="THIOREDOXIN_2"/>
    <property type="match status" value="1"/>
</dbReference>
<keyword evidence="4" id="KW-1185">Reference proteome</keyword>
<dbReference type="CDD" id="cd02966">
    <property type="entry name" value="TlpA_like_family"/>
    <property type="match status" value="1"/>
</dbReference>
<proteinExistence type="predicted"/>
<dbReference type="InterPro" id="IPR017937">
    <property type="entry name" value="Thioredoxin_CS"/>
</dbReference>
<dbReference type="Pfam" id="PF00578">
    <property type="entry name" value="AhpC-TSA"/>
    <property type="match status" value="1"/>
</dbReference>
<dbReference type="InterPro" id="IPR036249">
    <property type="entry name" value="Thioredoxin-like_sf"/>
</dbReference>